<dbReference type="Proteomes" id="UP000233551">
    <property type="component" value="Unassembled WGS sequence"/>
</dbReference>
<sequence>MSASNIDARDKMRAKDINTALARGDRPPRPAPPPSPTPFPEPFLPPPSTMTRPSPRCINEKVEDSRNARNSQSIASHHALPNGFPWPDPSRAHHELLGLAIISMELAPQNATNTISTIKALLEDKSLIFE</sequence>
<name>A0A2I0ISD6_PUNGR</name>
<evidence type="ECO:0000313" key="3">
    <source>
        <dbReference type="Proteomes" id="UP000233551"/>
    </source>
</evidence>
<feature type="compositionally biased region" description="Pro residues" evidence="1">
    <location>
        <begin position="29"/>
        <end position="48"/>
    </location>
</feature>
<proteinExistence type="predicted"/>
<feature type="region of interest" description="Disordered" evidence="1">
    <location>
        <begin position="1"/>
        <end position="89"/>
    </location>
</feature>
<organism evidence="2 3">
    <name type="scientific">Punica granatum</name>
    <name type="common">Pomegranate</name>
    <dbReference type="NCBI Taxonomy" id="22663"/>
    <lineage>
        <taxon>Eukaryota</taxon>
        <taxon>Viridiplantae</taxon>
        <taxon>Streptophyta</taxon>
        <taxon>Embryophyta</taxon>
        <taxon>Tracheophyta</taxon>
        <taxon>Spermatophyta</taxon>
        <taxon>Magnoliopsida</taxon>
        <taxon>eudicotyledons</taxon>
        <taxon>Gunneridae</taxon>
        <taxon>Pentapetalae</taxon>
        <taxon>rosids</taxon>
        <taxon>malvids</taxon>
        <taxon>Myrtales</taxon>
        <taxon>Lythraceae</taxon>
        <taxon>Punica</taxon>
    </lineage>
</organism>
<protein>
    <submittedName>
        <fullName evidence="2">Uncharacterized protein</fullName>
    </submittedName>
</protein>
<feature type="compositionally biased region" description="Basic and acidic residues" evidence="1">
    <location>
        <begin position="58"/>
        <end position="67"/>
    </location>
</feature>
<comment type="caution">
    <text evidence="2">The sequence shown here is derived from an EMBL/GenBank/DDBJ whole genome shotgun (WGS) entry which is preliminary data.</text>
</comment>
<reference evidence="2 3" key="1">
    <citation type="submission" date="2017-11" db="EMBL/GenBank/DDBJ databases">
        <title>De-novo sequencing of pomegranate (Punica granatum L.) genome.</title>
        <authorList>
            <person name="Akparov Z."/>
            <person name="Amiraslanov A."/>
            <person name="Hajiyeva S."/>
            <person name="Abbasov M."/>
            <person name="Kaur K."/>
            <person name="Hamwieh A."/>
            <person name="Solovyev V."/>
            <person name="Salamov A."/>
            <person name="Braich B."/>
            <person name="Kosarev P."/>
            <person name="Mahmoud A."/>
            <person name="Hajiyev E."/>
            <person name="Babayeva S."/>
            <person name="Izzatullayeva V."/>
            <person name="Mammadov A."/>
            <person name="Mammadov A."/>
            <person name="Sharifova S."/>
            <person name="Ojaghi J."/>
            <person name="Eynullazada K."/>
            <person name="Bayramov B."/>
            <person name="Abdulazimova A."/>
            <person name="Shahmuradov I."/>
        </authorList>
    </citation>
    <scope>NUCLEOTIDE SEQUENCE [LARGE SCALE GENOMIC DNA]</scope>
    <source>
        <strain evidence="3">cv. AG2017</strain>
        <tissue evidence="2">Leaf</tissue>
    </source>
</reference>
<accession>A0A2I0ISD6</accession>
<feature type="compositionally biased region" description="Basic and acidic residues" evidence="1">
    <location>
        <begin position="7"/>
        <end position="16"/>
    </location>
</feature>
<evidence type="ECO:0000313" key="2">
    <source>
        <dbReference type="EMBL" id="PKI46918.1"/>
    </source>
</evidence>
<dbReference type="EMBL" id="PGOL01002564">
    <property type="protein sequence ID" value="PKI46918.1"/>
    <property type="molecule type" value="Genomic_DNA"/>
</dbReference>
<gene>
    <name evidence="2" type="ORF">CRG98_032729</name>
</gene>
<keyword evidence="3" id="KW-1185">Reference proteome</keyword>
<evidence type="ECO:0000256" key="1">
    <source>
        <dbReference type="SAM" id="MobiDB-lite"/>
    </source>
</evidence>
<dbReference type="AlphaFoldDB" id="A0A2I0ISD6"/>